<dbReference type="SUPFAM" id="SSF81321">
    <property type="entry name" value="Family A G protein-coupled receptor-like"/>
    <property type="match status" value="1"/>
</dbReference>
<evidence type="ECO:0000256" key="1">
    <source>
        <dbReference type="ARBA" id="ARBA00004651"/>
    </source>
</evidence>
<protein>
    <recommendedName>
        <fullName evidence="8">G-protein coupled receptors family 1 profile domain-containing protein</fullName>
    </recommendedName>
</protein>
<evidence type="ECO:0000313" key="9">
    <source>
        <dbReference type="EMBL" id="VDM74278.1"/>
    </source>
</evidence>
<evidence type="ECO:0000256" key="5">
    <source>
        <dbReference type="ARBA" id="ARBA00023136"/>
    </source>
</evidence>
<dbReference type="PANTHER" id="PTHR24241:SF170">
    <property type="entry name" value="G-PROTEIN COUPLED RECEPTORS FAMILY 1 PROFILE DOMAIN-CONTAINING PROTEIN"/>
    <property type="match status" value="1"/>
</dbReference>
<keyword evidence="3 7" id="KW-0812">Transmembrane</keyword>
<evidence type="ECO:0000259" key="8">
    <source>
        <dbReference type="PROSITE" id="PS50262"/>
    </source>
</evidence>
<name>A0A3P7L515_STRVU</name>
<dbReference type="GO" id="GO:0004930">
    <property type="term" value="F:G protein-coupled receptor activity"/>
    <property type="evidence" value="ECO:0007669"/>
    <property type="project" value="InterPro"/>
</dbReference>
<dbReference type="PANTHER" id="PTHR24241">
    <property type="entry name" value="NEUROPEPTIDE RECEPTOR-RELATED G-PROTEIN COUPLED RECEPTOR"/>
    <property type="match status" value="1"/>
</dbReference>
<organism evidence="9 10">
    <name type="scientific">Strongylus vulgaris</name>
    <name type="common">Blood worm</name>
    <dbReference type="NCBI Taxonomy" id="40348"/>
    <lineage>
        <taxon>Eukaryota</taxon>
        <taxon>Metazoa</taxon>
        <taxon>Ecdysozoa</taxon>
        <taxon>Nematoda</taxon>
        <taxon>Chromadorea</taxon>
        <taxon>Rhabditida</taxon>
        <taxon>Rhabditina</taxon>
        <taxon>Rhabditomorpha</taxon>
        <taxon>Strongyloidea</taxon>
        <taxon>Strongylidae</taxon>
        <taxon>Strongylus</taxon>
    </lineage>
</organism>
<dbReference type="InterPro" id="IPR000276">
    <property type="entry name" value="GPCR_Rhodpsn"/>
</dbReference>
<feature type="transmembrane region" description="Helical" evidence="7">
    <location>
        <begin position="300"/>
        <end position="323"/>
    </location>
</feature>
<dbReference type="CDD" id="cd00637">
    <property type="entry name" value="7tm_classA_rhodopsin-like"/>
    <property type="match status" value="1"/>
</dbReference>
<evidence type="ECO:0000256" key="6">
    <source>
        <dbReference type="ARBA" id="ARBA00023170"/>
    </source>
</evidence>
<feature type="transmembrane region" description="Helical" evidence="7">
    <location>
        <begin position="173"/>
        <end position="195"/>
    </location>
</feature>
<feature type="transmembrane region" description="Helical" evidence="7">
    <location>
        <begin position="20"/>
        <end position="46"/>
    </location>
</feature>
<dbReference type="PROSITE" id="PS50262">
    <property type="entry name" value="G_PROTEIN_RECEP_F1_2"/>
    <property type="match status" value="1"/>
</dbReference>
<feature type="transmembrane region" description="Helical" evidence="7">
    <location>
        <begin position="133"/>
        <end position="152"/>
    </location>
</feature>
<feature type="transmembrane region" description="Helical" evidence="7">
    <location>
        <begin position="91"/>
        <end position="113"/>
    </location>
</feature>
<dbReference type="Proteomes" id="UP000270094">
    <property type="component" value="Unassembled WGS sequence"/>
</dbReference>
<keyword evidence="5 7" id="KW-0472">Membrane</keyword>
<comment type="subcellular location">
    <subcellularLocation>
        <location evidence="1">Cell membrane</location>
        <topology evidence="1">Multi-pass membrane protein</topology>
    </subcellularLocation>
</comment>
<dbReference type="AlphaFoldDB" id="A0A3P7L515"/>
<proteinExistence type="predicted"/>
<sequence>MWDVLDGRSLTAEALARAAIVVAVEVLLLGTSFLNICVILTTADLYDVIGCYLIADMAVTLPPTSVHKNFFTLAVIFKCFWKVYGCNTAMLAISLSVADLLAALFIVPLSLYSTLDPSWRFMGDNSLVCKGSAYLQIALFCSTVYTFAWICIDRYSAMMKPSRYADQSLTRCKCWIFFSWLTSLLLCCPVVVAQMQVVFLEEAQLCVLDWSATSAYSMTLIVLVFLPTIATVFNTGYKIIKAMRNPEQLEDSQRMVIETDPNFVLTMFLLVAFVLSWLPLLCLKVFEYFVPPQSDADLSLATFIFVWLAIAGPSAKFLIYMFINGAFRSSFLSWRPCISVCCPLSRNPDYRDIASNSYL</sequence>
<reference evidence="9 10" key="1">
    <citation type="submission" date="2018-11" db="EMBL/GenBank/DDBJ databases">
        <authorList>
            <consortium name="Pathogen Informatics"/>
        </authorList>
    </citation>
    <scope>NUCLEOTIDE SEQUENCE [LARGE SCALE GENOMIC DNA]</scope>
</reference>
<dbReference type="GO" id="GO:0032870">
    <property type="term" value="P:cellular response to hormone stimulus"/>
    <property type="evidence" value="ECO:0007669"/>
    <property type="project" value="TreeGrafter"/>
</dbReference>
<evidence type="ECO:0000256" key="2">
    <source>
        <dbReference type="ARBA" id="ARBA00022475"/>
    </source>
</evidence>
<gene>
    <name evidence="9" type="ORF">SVUK_LOCUS9276</name>
</gene>
<evidence type="ECO:0000313" key="10">
    <source>
        <dbReference type="Proteomes" id="UP000270094"/>
    </source>
</evidence>
<dbReference type="Gene3D" id="1.20.1070.10">
    <property type="entry name" value="Rhodopsin 7-helix transmembrane proteins"/>
    <property type="match status" value="1"/>
</dbReference>
<keyword evidence="4 7" id="KW-1133">Transmembrane helix</keyword>
<feature type="transmembrane region" description="Helical" evidence="7">
    <location>
        <begin position="66"/>
        <end position="84"/>
    </location>
</feature>
<dbReference type="OrthoDB" id="6376512at2759"/>
<keyword evidence="2" id="KW-1003">Cell membrane</keyword>
<feature type="transmembrane region" description="Helical" evidence="7">
    <location>
        <begin position="261"/>
        <end position="280"/>
    </location>
</feature>
<evidence type="ECO:0000256" key="3">
    <source>
        <dbReference type="ARBA" id="ARBA00022692"/>
    </source>
</evidence>
<feature type="transmembrane region" description="Helical" evidence="7">
    <location>
        <begin position="215"/>
        <end position="240"/>
    </location>
</feature>
<keyword evidence="6" id="KW-0675">Receptor</keyword>
<dbReference type="Pfam" id="PF00001">
    <property type="entry name" value="7tm_1"/>
    <property type="match status" value="1"/>
</dbReference>
<keyword evidence="10" id="KW-1185">Reference proteome</keyword>
<dbReference type="InterPro" id="IPR017452">
    <property type="entry name" value="GPCR_Rhodpsn_7TM"/>
</dbReference>
<dbReference type="PRINTS" id="PR00237">
    <property type="entry name" value="GPCRRHODOPSN"/>
</dbReference>
<accession>A0A3P7L515</accession>
<dbReference type="EMBL" id="UYYB01094434">
    <property type="protein sequence ID" value="VDM74278.1"/>
    <property type="molecule type" value="Genomic_DNA"/>
</dbReference>
<feature type="domain" description="G-protein coupled receptors family 1 profile" evidence="8">
    <location>
        <begin position="68"/>
        <end position="320"/>
    </location>
</feature>
<dbReference type="GO" id="GO:0042277">
    <property type="term" value="F:peptide binding"/>
    <property type="evidence" value="ECO:0007669"/>
    <property type="project" value="TreeGrafter"/>
</dbReference>
<dbReference type="GO" id="GO:0005886">
    <property type="term" value="C:plasma membrane"/>
    <property type="evidence" value="ECO:0007669"/>
    <property type="project" value="UniProtKB-SubCell"/>
</dbReference>
<evidence type="ECO:0000256" key="4">
    <source>
        <dbReference type="ARBA" id="ARBA00022989"/>
    </source>
</evidence>
<evidence type="ECO:0000256" key="7">
    <source>
        <dbReference type="SAM" id="Phobius"/>
    </source>
</evidence>